<evidence type="ECO:0000313" key="4">
    <source>
        <dbReference type="Proteomes" id="UP000326288"/>
    </source>
</evidence>
<dbReference type="GO" id="GO:0098003">
    <property type="term" value="P:viral tail assembly"/>
    <property type="evidence" value="ECO:0007669"/>
    <property type="project" value="UniProtKB-KW"/>
</dbReference>
<organism evidence="3 4">
    <name type="scientific">Gordonia phage Tanis</name>
    <dbReference type="NCBI Taxonomy" id="2652415"/>
    <lineage>
        <taxon>Viruses</taxon>
        <taxon>Duplodnaviria</taxon>
        <taxon>Heunggongvirae</taxon>
        <taxon>Uroviricota</taxon>
        <taxon>Caudoviricetes</taxon>
        <taxon>Deejayvirinae</taxon>
        <taxon>Tanisvirus</taxon>
        <taxon>Tanisvirus tanis</taxon>
    </lineage>
</organism>
<dbReference type="EMBL" id="MN284904">
    <property type="protein sequence ID" value="QFP95603.1"/>
    <property type="molecule type" value="Genomic_DNA"/>
</dbReference>
<gene>
    <name evidence="3" type="primary">29</name>
    <name evidence="3" type="ORF">SEA_TANIS_29</name>
</gene>
<keyword evidence="2" id="KW-0472">Membrane</keyword>
<feature type="transmembrane region" description="Helical" evidence="2">
    <location>
        <begin position="515"/>
        <end position="540"/>
    </location>
</feature>
<dbReference type="SUPFAM" id="SSF48371">
    <property type="entry name" value="ARM repeat"/>
    <property type="match status" value="1"/>
</dbReference>
<feature type="transmembrane region" description="Helical" evidence="2">
    <location>
        <begin position="829"/>
        <end position="849"/>
    </location>
</feature>
<proteinExistence type="predicted"/>
<feature type="transmembrane region" description="Helical" evidence="2">
    <location>
        <begin position="979"/>
        <end position="996"/>
    </location>
</feature>
<feature type="transmembrane region" description="Helical" evidence="2">
    <location>
        <begin position="769"/>
        <end position="789"/>
    </location>
</feature>
<feature type="transmembrane region" description="Helical" evidence="2">
    <location>
        <begin position="1032"/>
        <end position="1052"/>
    </location>
</feature>
<name>A0A5P8D9B6_9CAUD</name>
<feature type="transmembrane region" description="Helical" evidence="2">
    <location>
        <begin position="453"/>
        <end position="475"/>
    </location>
</feature>
<feature type="transmembrane region" description="Helical" evidence="2">
    <location>
        <begin position="945"/>
        <end position="967"/>
    </location>
</feature>
<keyword evidence="1" id="KW-1188">Viral release from host cell</keyword>
<feature type="transmembrane region" description="Helical" evidence="2">
    <location>
        <begin position="1058"/>
        <end position="1087"/>
    </location>
</feature>
<feature type="transmembrane region" description="Helical" evidence="2">
    <location>
        <begin position="919"/>
        <end position="939"/>
    </location>
</feature>
<evidence type="ECO:0000256" key="1">
    <source>
        <dbReference type="ARBA" id="ARBA00022465"/>
    </source>
</evidence>
<feature type="transmembrane region" description="Helical" evidence="2">
    <location>
        <begin position="710"/>
        <end position="729"/>
    </location>
</feature>
<feature type="transmembrane region" description="Helical" evidence="2">
    <location>
        <begin position="861"/>
        <end position="882"/>
    </location>
</feature>
<evidence type="ECO:0000313" key="3">
    <source>
        <dbReference type="EMBL" id="QFP95603.1"/>
    </source>
</evidence>
<accession>A0A5P8D9B6</accession>
<feature type="transmembrane region" description="Helical" evidence="2">
    <location>
        <begin position="1099"/>
        <end position="1126"/>
    </location>
</feature>
<keyword evidence="4" id="KW-1185">Reference proteome</keyword>
<protein>
    <submittedName>
        <fullName evidence="3">Tape measure protein</fullName>
    </submittedName>
</protein>
<dbReference type="Proteomes" id="UP000326288">
    <property type="component" value="Segment"/>
</dbReference>
<sequence length="1704" mass="178111">MAVVDDLIVAMQFDNSRFESAVRVSLATLTHLKSSLQFGGGPNGIDAAQKSIEGFSAAPMSSQIDGVSAKFLALSTIAVTALSNITNKVIDAGSAMAKSLTVTPIMDGFSEYETKIGSIQTIFANTRKNYKDQATALSDITANLDELNTYADDTIYSFGDMTKNIGLFTNAGIGVGDATAMIKGFSNEAAASGTTSQGAAGAAYQLSQALSAGVITLMDWKSLSNVGMGNDNMKQGIIQIAEAMGAFEGTTVTAEEASKNFNSTLEKKWLTSDVMENYLKIQAEGNEDVSRAMMKQIGLTDKQADAFIEQQKTSEDAARKVRTWTQLVGTLREGIGSSWASTFDILLGDFDSATTLFTGISDTLGGMVSKFSASRNELLQGWADLGGRDVALEGLKNIFEGLMSVLRPIKDAFREIFPPTTAQSLMAMTVAFRDFTENLKVGSETANNIKRTFAGVFAIFGIGATIVKAILGVFVDLFSAVTGGSGGFLSVTASLGDFLVKIHEGLKSSEGFKNFFAGLGAILAVPIQLFSTLAAGVGAFMMKLGDLGGVVSQVYGILGKGDFRGGPFDEDSKVVDVLFRIREALVWVSGALEQFWNVLAKGDFVGGGPFAEDSPIIDGLFKFREMMSKFFEPGNVSAIFGAGAIAAVAYGLSRVVKGAIAKFTGEDGGILGELKGAFTAIKDSFESVTGVFDKLTDALTVMQTNVKANIILKIAVAVGILALALKLLATMDVPSLVKSLSAVVVAVTILVTALAIISKMASLPGIVNMPLIALALIGLAAAVLILSAAMKVMATMSWEELAKGLTGLAVALGLMVAASYGMGKASGPLLRAGLAMIPFAAGVRLLVLSIQAMSTMSWGDLAKGMAGLAGSLLIIANAMKIMPKNLPAIGAGLILVSVGVLGISTAIRAMGGMDTGTMVQGLIGMGAALVIIAGALQLMPKNLPSMALSLLGVSIALGAVAGVVMSLGSMGWGDLAKGLIGLAGALLILSVAMYAMSGAMAGALALTVAAAGLTLLMIPLQIMANMSWQEMLMGLGMLAGTLTILGLAGYLLAPVAPIIIALGIGMGALGIGLLAVGAAALVFGLALKTIIEVVMLGQTAMLALLTFIPQLAIAFATAIASFIIAIANNTGAIMAAFGKLLTGLLNLVITLIPKISEVISRLLTAVIGIIIEFAPQWGEAFLVLIDTWLNVLTTAIPRIADAGMQIIIGLLQVIRDRIPEVASTATDIVVAFINSLNENLQRIIQAGVDFIVNFLNGLAQGIRENIPRVSAAAREVGKAIIDGIVQAIKDGLGDVLGAAKDIASSALNAAKNFLGIRSPSKKFYELGEWTVVGFTDGIDSKNSLAAKTANNFATGFMAGFSKGIGKELPKTLDYFYDSIERSSEEVLKATRSMSNGFDVVTGSIWQAELAMAELAGQVNRSDPKSVEAYVEKVGGKLVYLKGVIDAVKESSEEMFKQLSEGKGLDEVLGSEAFLGTVLNGVLSAADVIGAATGQVEVLLVTMGIRLALAVVDGILSIFMGPGTTVLGIIGEWIQKLVRAVGGWFGIKFPVADELKEGDKALEDFMAKVDEGNGRFQRLSEDAVKSLTDQMNEADDLANGIEDMDPTVRPILDLNGWNKQINDFLDSLDTGPVVLNSIIDKLTDIFGDPTEILRDIFNPVKEPASTTTNVTLNQTNESPKALDHVEIYRQTKSQLSLAKEALGIS</sequence>
<dbReference type="KEGG" id="vg:55623499"/>
<feature type="transmembrane region" description="Helical" evidence="2">
    <location>
        <begin position="888"/>
        <end position="907"/>
    </location>
</feature>
<feature type="transmembrane region" description="Helical" evidence="2">
    <location>
        <begin position="1132"/>
        <end position="1152"/>
    </location>
</feature>
<feature type="transmembrane region" description="Helical" evidence="2">
    <location>
        <begin position="1002"/>
        <end position="1020"/>
    </location>
</feature>
<feature type="transmembrane region" description="Helical" evidence="2">
    <location>
        <begin position="736"/>
        <end position="757"/>
    </location>
</feature>
<reference evidence="3 4" key="1">
    <citation type="submission" date="2019-08" db="EMBL/GenBank/DDBJ databases">
        <authorList>
            <person name="Kliewer B."/>
            <person name="Abdul Cader I."/>
            <person name="Barger N.T."/>
            <person name="Kapinos A.P."/>
            <person name="Panggabean A.F."/>
            <person name="Remijas L.E."/>
            <person name="Thai J."/>
            <person name="Torres N.C."/>
            <person name="Ngo R."/>
            <person name="Freise A.C."/>
            <person name="Moberg-Parker J."/>
            <person name="Garlena R.A."/>
            <person name="Russell D.A."/>
            <person name="Pope W.H."/>
            <person name="Jacobs-Sera D."/>
            <person name="Hatfull G.F."/>
        </authorList>
    </citation>
    <scope>NUCLEOTIDE SEQUENCE [LARGE SCALE GENOMIC DNA]</scope>
</reference>
<dbReference type="InterPro" id="IPR013491">
    <property type="entry name" value="Tape_meas_N"/>
</dbReference>
<dbReference type="GeneID" id="55623499"/>
<dbReference type="InterPro" id="IPR016024">
    <property type="entry name" value="ARM-type_fold"/>
</dbReference>
<keyword evidence="2" id="KW-0812">Transmembrane</keyword>
<dbReference type="NCBIfam" id="TIGR02675">
    <property type="entry name" value="tape_meas_nterm"/>
    <property type="match status" value="1"/>
</dbReference>
<feature type="transmembrane region" description="Helical" evidence="2">
    <location>
        <begin position="801"/>
        <end position="823"/>
    </location>
</feature>
<keyword evidence="1" id="KW-1245">Viral tail assembly</keyword>
<feature type="transmembrane region" description="Helical" evidence="2">
    <location>
        <begin position="630"/>
        <end position="652"/>
    </location>
</feature>
<dbReference type="RefSeq" id="YP_009852863.1">
    <property type="nucleotide sequence ID" value="NC_048817.1"/>
</dbReference>
<evidence type="ECO:0000256" key="2">
    <source>
        <dbReference type="SAM" id="Phobius"/>
    </source>
</evidence>
<keyword evidence="2" id="KW-1133">Transmembrane helix</keyword>